<proteinExistence type="predicted"/>
<dbReference type="InterPro" id="IPR003497">
    <property type="entry name" value="BRO_N_domain"/>
</dbReference>
<accession>A0ABR7NFE4</accession>
<dbReference type="SMART" id="SM01040">
    <property type="entry name" value="Bro-N"/>
    <property type="match status" value="1"/>
</dbReference>
<sequence>MDYAARARRDISTNDLLQIASRVHSYSYGRNSIRSLDAEGDRWIVFADICKALGYKNPNHESKKVDPEERRKLDIGLKNTLAVCINRRGLLRFALFANKRDATDFQKWADKEIFGKGADIQ</sequence>
<dbReference type="RefSeq" id="WP_262398785.1">
    <property type="nucleotide sequence ID" value="NZ_JACRTB010000002.1"/>
</dbReference>
<reference evidence="2 3" key="1">
    <citation type="submission" date="2020-08" db="EMBL/GenBank/DDBJ databases">
        <title>Genome public.</title>
        <authorList>
            <person name="Liu C."/>
            <person name="Sun Q."/>
        </authorList>
    </citation>
    <scope>NUCLEOTIDE SEQUENCE [LARGE SCALE GENOMIC DNA]</scope>
    <source>
        <strain evidence="2 3">BX1</strain>
    </source>
</reference>
<dbReference type="EMBL" id="JACRTB010000002">
    <property type="protein sequence ID" value="MBC8575137.1"/>
    <property type="molecule type" value="Genomic_DNA"/>
</dbReference>
<keyword evidence="3" id="KW-1185">Reference proteome</keyword>
<protein>
    <recommendedName>
        <fullName evidence="1">Bro-N domain-containing protein</fullName>
    </recommendedName>
</protein>
<dbReference type="Proteomes" id="UP000658131">
    <property type="component" value="Unassembled WGS sequence"/>
</dbReference>
<gene>
    <name evidence="2" type="ORF">H8717_01755</name>
</gene>
<dbReference type="PROSITE" id="PS51750">
    <property type="entry name" value="BRO_N"/>
    <property type="match status" value="1"/>
</dbReference>
<feature type="domain" description="Bro-N" evidence="1">
    <location>
        <begin position="16"/>
        <end position="121"/>
    </location>
</feature>
<dbReference type="Pfam" id="PF02498">
    <property type="entry name" value="Bro-N"/>
    <property type="match status" value="1"/>
</dbReference>
<comment type="caution">
    <text evidence="2">The sequence shown here is derived from an EMBL/GenBank/DDBJ whole genome shotgun (WGS) entry which is preliminary data.</text>
</comment>
<organism evidence="2 3">
    <name type="scientific">Yanshouia hominis</name>
    <dbReference type="NCBI Taxonomy" id="2763673"/>
    <lineage>
        <taxon>Bacteria</taxon>
        <taxon>Bacillati</taxon>
        <taxon>Bacillota</taxon>
        <taxon>Clostridia</taxon>
        <taxon>Eubacteriales</taxon>
        <taxon>Oscillospiraceae</taxon>
        <taxon>Yanshouia</taxon>
    </lineage>
</organism>
<evidence type="ECO:0000313" key="3">
    <source>
        <dbReference type="Proteomes" id="UP000658131"/>
    </source>
</evidence>
<evidence type="ECO:0000259" key="1">
    <source>
        <dbReference type="PROSITE" id="PS51750"/>
    </source>
</evidence>
<evidence type="ECO:0000313" key="2">
    <source>
        <dbReference type="EMBL" id="MBC8575137.1"/>
    </source>
</evidence>
<name>A0ABR7NFE4_9FIRM</name>